<dbReference type="RefSeq" id="WP_018020663.1">
    <property type="nucleotide sequence ID" value="NZ_AQUX01000001.1"/>
</dbReference>
<dbReference type="Pfam" id="PF14542">
    <property type="entry name" value="Acetyltransf_CG"/>
    <property type="match status" value="1"/>
</dbReference>
<dbReference type="HOGENOM" id="CLU_132888_0_1_11"/>
<dbReference type="SUPFAM" id="SSF55729">
    <property type="entry name" value="Acyl-CoA N-acyltransferases (Nat)"/>
    <property type="match status" value="1"/>
</dbReference>
<protein>
    <submittedName>
        <fullName evidence="2">Acetyltransferase</fullName>
    </submittedName>
</protein>
<dbReference type="Proteomes" id="UP000029914">
    <property type="component" value="Chromosome"/>
</dbReference>
<dbReference type="Gene3D" id="3.40.630.30">
    <property type="match status" value="1"/>
</dbReference>
<feature type="domain" description="N-acetyltransferase" evidence="1">
    <location>
        <begin position="2"/>
        <end position="88"/>
    </location>
</feature>
<dbReference type="EMBL" id="CP006764">
    <property type="protein sequence ID" value="AIT61643.1"/>
    <property type="molecule type" value="Genomic_DNA"/>
</dbReference>
<gene>
    <name evidence="2" type="ORF">CDOO_10460</name>
</gene>
<keyword evidence="3" id="KW-1185">Reference proteome</keyword>
<dbReference type="InterPro" id="IPR045057">
    <property type="entry name" value="Gcn5-rel_NAT"/>
</dbReference>
<evidence type="ECO:0000259" key="1">
    <source>
        <dbReference type="PROSITE" id="PS51729"/>
    </source>
</evidence>
<dbReference type="PANTHER" id="PTHR31435">
    <property type="entry name" value="PROTEIN NATD1"/>
    <property type="match status" value="1"/>
</dbReference>
<dbReference type="PROSITE" id="PS51729">
    <property type="entry name" value="GNAT_YJDJ"/>
    <property type="match status" value="1"/>
</dbReference>
<dbReference type="PANTHER" id="PTHR31435:SF10">
    <property type="entry name" value="BSR4717 PROTEIN"/>
    <property type="match status" value="1"/>
</dbReference>
<dbReference type="InterPro" id="IPR031165">
    <property type="entry name" value="GNAT_YJDJ"/>
</dbReference>
<evidence type="ECO:0000313" key="3">
    <source>
        <dbReference type="Proteomes" id="UP000029914"/>
    </source>
</evidence>
<keyword evidence="2" id="KW-0808">Transferase</keyword>
<organism evidence="2 3">
    <name type="scientific">Corynebacterium doosanense CAU 212 = DSM 45436</name>
    <dbReference type="NCBI Taxonomy" id="558173"/>
    <lineage>
        <taxon>Bacteria</taxon>
        <taxon>Bacillati</taxon>
        <taxon>Actinomycetota</taxon>
        <taxon>Actinomycetes</taxon>
        <taxon>Mycobacteriales</taxon>
        <taxon>Corynebacteriaceae</taxon>
        <taxon>Corynebacterium</taxon>
    </lineage>
</organism>
<dbReference type="InterPro" id="IPR016181">
    <property type="entry name" value="Acyl_CoA_acyltransferase"/>
</dbReference>
<proteinExistence type="predicted"/>
<dbReference type="GO" id="GO:0016740">
    <property type="term" value="F:transferase activity"/>
    <property type="evidence" value="ECO:0007669"/>
    <property type="project" value="UniProtKB-KW"/>
</dbReference>
<accession>A0A097IHP5</accession>
<sequence>MSVTRETGAFVIHDDGATAGRTEFLDRGSERIFYHTEIGEEFGGRGLASQLIDAALDATAADGLDVVAVCPFVRGRLEKHPEVFGGSWRRPSTSDLEWLKEQK</sequence>
<dbReference type="eggNOG" id="COG2388">
    <property type="taxonomic scope" value="Bacteria"/>
</dbReference>
<evidence type="ECO:0000313" key="2">
    <source>
        <dbReference type="EMBL" id="AIT61643.1"/>
    </source>
</evidence>
<name>A0A097IHP5_9CORY</name>
<dbReference type="KEGG" id="cdo:CDOO_10460"/>
<dbReference type="STRING" id="558173.CDOO_10460"/>
<dbReference type="OrthoDB" id="5405911at2"/>
<reference evidence="2 3" key="1">
    <citation type="submission" date="2013-09" db="EMBL/GenBank/DDBJ databases">
        <title>Complete genome sequence of Corynebacterium doosanense CAU 212(T) (=DSM 45436(T)), isolated from activated sludge.</title>
        <authorList>
            <person name="Schaffert L."/>
            <person name="Albersmeier A."/>
            <person name="Kalinowski J."/>
            <person name="Ruckert C."/>
        </authorList>
    </citation>
    <scope>NUCLEOTIDE SEQUENCE [LARGE SCALE GENOMIC DNA]</scope>
    <source>
        <strain evidence="2 3">CAU 212</strain>
    </source>
</reference>
<dbReference type="AlphaFoldDB" id="A0A097IHP5"/>